<dbReference type="PROSITE" id="PS50297">
    <property type="entry name" value="ANK_REP_REGION"/>
    <property type="match status" value="2"/>
</dbReference>
<dbReference type="Gene3D" id="1.25.40.20">
    <property type="entry name" value="Ankyrin repeat-containing domain"/>
    <property type="match status" value="3"/>
</dbReference>
<protein>
    <submittedName>
        <fullName evidence="3">Uncharacterized protein</fullName>
    </submittedName>
</protein>
<evidence type="ECO:0000313" key="4">
    <source>
        <dbReference type="Proteomes" id="UP000243217"/>
    </source>
</evidence>
<dbReference type="SUPFAM" id="SSF48403">
    <property type="entry name" value="Ankyrin repeat"/>
    <property type="match status" value="1"/>
</dbReference>
<organism evidence="3 4">
    <name type="scientific">Thraustotheca clavata</name>
    <dbReference type="NCBI Taxonomy" id="74557"/>
    <lineage>
        <taxon>Eukaryota</taxon>
        <taxon>Sar</taxon>
        <taxon>Stramenopiles</taxon>
        <taxon>Oomycota</taxon>
        <taxon>Saprolegniomycetes</taxon>
        <taxon>Saprolegniales</taxon>
        <taxon>Achlyaceae</taxon>
        <taxon>Thraustotheca</taxon>
    </lineage>
</organism>
<dbReference type="PANTHER" id="PTHR24121">
    <property type="entry name" value="NO MECHANORECEPTOR POTENTIAL C, ISOFORM D-RELATED"/>
    <property type="match status" value="1"/>
</dbReference>
<feature type="repeat" description="ANK" evidence="1">
    <location>
        <begin position="533"/>
        <end position="565"/>
    </location>
</feature>
<reference evidence="3 4" key="1">
    <citation type="journal article" date="2014" name="Genome Biol. Evol.">
        <title>The secreted proteins of Achlya hypogyna and Thraustotheca clavata identify the ancestral oomycete secretome and reveal gene acquisitions by horizontal gene transfer.</title>
        <authorList>
            <person name="Misner I."/>
            <person name="Blouin N."/>
            <person name="Leonard G."/>
            <person name="Richards T.A."/>
            <person name="Lane C.E."/>
        </authorList>
    </citation>
    <scope>NUCLEOTIDE SEQUENCE [LARGE SCALE GENOMIC DNA]</scope>
    <source>
        <strain evidence="3 4">ATCC 34112</strain>
    </source>
</reference>
<dbReference type="PROSITE" id="PS50088">
    <property type="entry name" value="ANK_REPEAT"/>
    <property type="match status" value="3"/>
</dbReference>
<dbReference type="STRING" id="74557.A0A1V9YKV5"/>
<name>A0A1V9YKV5_9STRA</name>
<dbReference type="PANTHER" id="PTHR24121:SF23">
    <property type="entry name" value="NO MECHANORECEPTOR POTENTIAL C, ISOFORM H"/>
    <property type="match status" value="1"/>
</dbReference>
<feature type="repeat" description="ANK" evidence="1">
    <location>
        <begin position="602"/>
        <end position="628"/>
    </location>
</feature>
<dbReference type="EMBL" id="JNBS01003532">
    <property type="protein sequence ID" value="OQR86355.1"/>
    <property type="molecule type" value="Genomic_DNA"/>
</dbReference>
<dbReference type="SMART" id="SM00248">
    <property type="entry name" value="ANK"/>
    <property type="match status" value="8"/>
</dbReference>
<evidence type="ECO:0000313" key="3">
    <source>
        <dbReference type="EMBL" id="OQR86355.1"/>
    </source>
</evidence>
<dbReference type="InterPro" id="IPR036770">
    <property type="entry name" value="Ankyrin_rpt-contain_sf"/>
</dbReference>
<dbReference type="Proteomes" id="UP000243217">
    <property type="component" value="Unassembled WGS sequence"/>
</dbReference>
<dbReference type="OrthoDB" id="74001at2759"/>
<evidence type="ECO:0000256" key="1">
    <source>
        <dbReference type="PROSITE-ProRule" id="PRU00023"/>
    </source>
</evidence>
<dbReference type="Pfam" id="PF12796">
    <property type="entry name" value="Ank_2"/>
    <property type="match status" value="3"/>
</dbReference>
<gene>
    <name evidence="3" type="ORF">THRCLA_10554</name>
</gene>
<dbReference type="InterPro" id="IPR002110">
    <property type="entry name" value="Ankyrin_rpt"/>
</dbReference>
<sequence length="742" mass="82889">MVVKRKSKATKVPVMRKINYEEDDDVLFEARNIVALRSDDQHEQFFVAELLDDITESMFDNPTTTINLIYYDKQQDNLYQVGNYDEAPVRAIMCEIDLVRSGTDKYEIPAHYLQRIEKVLKSVETGESIPDEVMQPVKKRKSSPTQESTISPKNKTKNNAGKQKRQVPTKLNKCTGLQKCLAHIDGNVEDYEMSGNHGFREKVHDILSSSKEIIRAVLTKNYELLENLTNPDSPYIQDIYALHTVRSVGVPKCALEYAIENNDLKAIGLLMATKDKEYKFGARPPCALSSLSTGSHTSSYSDYGRRAINASRGGKEGVNALLKDQEKYKISPFHASNKGISHVIWTKSYDIVALFFPGDSWVRTAETIMPDVFRCGNFELAEKMVAILIARNGWGYNYLHLQVLRDAPLERFRRASALKKANGSGISPLHLAALSIYPANLQQLMGELKGSDLDDFCDKNKWHAVHYAAVSPSSASMQLMLDENIDLRVKTDKKETALFLACKTGRVQTVKLLLEHISNIGDASTYLEFSGPDGYRPIHIAAKNGFADIIELLLQSQANINATTSTTDGKESALALAAECGHLDCVSMLLKHRSKVDITDKVRRTPLMYAVMNGHTSVARALINADADALVDFSSNNDLYVNRNAADSSLNTVMHYAASYGWLSCVQLLQSIKAETWSSNDWGYTPMACAALKSQYDVSHYLIENSDQQKIDFRDANGATMLYLQCHHAVSIDEINFLLSKS</sequence>
<evidence type="ECO:0000256" key="2">
    <source>
        <dbReference type="SAM" id="MobiDB-lite"/>
    </source>
</evidence>
<keyword evidence="4" id="KW-1185">Reference proteome</keyword>
<comment type="caution">
    <text evidence="3">The sequence shown here is derived from an EMBL/GenBank/DDBJ whole genome shotgun (WGS) entry which is preliminary data.</text>
</comment>
<dbReference type="AlphaFoldDB" id="A0A1V9YKV5"/>
<feature type="compositionally biased region" description="Polar residues" evidence="2">
    <location>
        <begin position="143"/>
        <end position="161"/>
    </location>
</feature>
<keyword evidence="1" id="KW-0040">ANK repeat</keyword>
<feature type="region of interest" description="Disordered" evidence="2">
    <location>
        <begin position="130"/>
        <end position="168"/>
    </location>
</feature>
<proteinExistence type="predicted"/>
<feature type="repeat" description="ANK" evidence="1">
    <location>
        <begin position="569"/>
        <end position="601"/>
    </location>
</feature>
<accession>A0A1V9YKV5</accession>